<evidence type="ECO:0000259" key="4">
    <source>
        <dbReference type="PROSITE" id="PS50103"/>
    </source>
</evidence>
<dbReference type="InterPro" id="IPR057654">
    <property type="entry name" value="Znf-CCCH_tandem"/>
</dbReference>
<dbReference type="OrthoDB" id="2270193at2759"/>
<dbReference type="Pfam" id="PF25543">
    <property type="entry name" value="zf-CCCH_tandem"/>
    <property type="match status" value="1"/>
</dbReference>
<reference evidence="5" key="1">
    <citation type="submission" date="2020-07" db="EMBL/GenBank/DDBJ databases">
        <title>Draft Genome Sequence of a Deep-Sea Yeast, Naganishia (Cryptococcus) liquefaciens strain N6.</title>
        <authorList>
            <person name="Han Y.W."/>
            <person name="Kajitani R."/>
            <person name="Morimoto H."/>
            <person name="Parhat M."/>
            <person name="Tsubouchi H."/>
            <person name="Bakenova O."/>
            <person name="Ogata M."/>
            <person name="Argunhan B."/>
            <person name="Aoki R."/>
            <person name="Kajiwara S."/>
            <person name="Itoh T."/>
            <person name="Iwasaki H."/>
        </authorList>
    </citation>
    <scope>NUCLEOTIDE SEQUENCE</scope>
    <source>
        <strain evidence="5">N6</strain>
    </source>
</reference>
<feature type="compositionally biased region" description="Basic and acidic residues" evidence="3">
    <location>
        <begin position="316"/>
        <end position="326"/>
    </location>
</feature>
<dbReference type="Pfam" id="PF25540">
    <property type="entry name" value="DUF7923"/>
    <property type="match status" value="1"/>
</dbReference>
<feature type="compositionally biased region" description="Basic residues" evidence="3">
    <location>
        <begin position="306"/>
        <end position="315"/>
    </location>
</feature>
<keyword evidence="1" id="KW-0862">Zinc</keyword>
<evidence type="ECO:0000256" key="2">
    <source>
        <dbReference type="SAM" id="Coils"/>
    </source>
</evidence>
<keyword evidence="2" id="KW-0175">Coiled coil</keyword>
<evidence type="ECO:0000256" key="3">
    <source>
        <dbReference type="SAM" id="MobiDB-lite"/>
    </source>
</evidence>
<dbReference type="PANTHER" id="PTHR37543:SF1">
    <property type="entry name" value="CCCH ZINC FINGER DNA BINDING PROTEIN (AFU_ORTHOLOGUE AFUA_5G12760)"/>
    <property type="match status" value="1"/>
</dbReference>
<dbReference type="GO" id="GO:0008270">
    <property type="term" value="F:zinc ion binding"/>
    <property type="evidence" value="ECO:0007669"/>
    <property type="project" value="UniProtKB-KW"/>
</dbReference>
<evidence type="ECO:0000256" key="1">
    <source>
        <dbReference type="PROSITE-ProRule" id="PRU00723"/>
    </source>
</evidence>
<name>A0A8H3YHY9_9TREE</name>
<feature type="domain" description="C3H1-type" evidence="4">
    <location>
        <begin position="499"/>
        <end position="527"/>
    </location>
</feature>
<feature type="region of interest" description="Disordered" evidence="3">
    <location>
        <begin position="418"/>
        <end position="449"/>
    </location>
</feature>
<keyword evidence="6" id="KW-1185">Reference proteome</keyword>
<organism evidence="5 6">
    <name type="scientific">Naganishia liquefaciens</name>
    <dbReference type="NCBI Taxonomy" id="104408"/>
    <lineage>
        <taxon>Eukaryota</taxon>
        <taxon>Fungi</taxon>
        <taxon>Dikarya</taxon>
        <taxon>Basidiomycota</taxon>
        <taxon>Agaricomycotina</taxon>
        <taxon>Tremellomycetes</taxon>
        <taxon>Filobasidiales</taxon>
        <taxon>Filobasidiaceae</taxon>
        <taxon>Naganishia</taxon>
    </lineage>
</organism>
<feature type="region of interest" description="Disordered" evidence="3">
    <location>
        <begin position="368"/>
        <end position="391"/>
    </location>
</feature>
<proteinExistence type="predicted"/>
<feature type="compositionally biased region" description="Basic and acidic residues" evidence="3">
    <location>
        <begin position="377"/>
        <end position="391"/>
    </location>
</feature>
<keyword evidence="1" id="KW-0479">Metal-binding</keyword>
<dbReference type="AlphaFoldDB" id="A0A8H3YHY9"/>
<feature type="compositionally biased region" description="Basic and acidic residues" evidence="3">
    <location>
        <begin position="294"/>
        <end position="305"/>
    </location>
</feature>
<keyword evidence="1" id="KW-0863">Zinc-finger</keyword>
<dbReference type="PROSITE" id="PS50103">
    <property type="entry name" value="ZF_C3H1"/>
    <property type="match status" value="1"/>
</dbReference>
<feature type="zinc finger region" description="C3H1-type" evidence="1">
    <location>
        <begin position="499"/>
        <end position="527"/>
    </location>
</feature>
<feature type="compositionally biased region" description="Acidic residues" evidence="3">
    <location>
        <begin position="331"/>
        <end position="352"/>
    </location>
</feature>
<dbReference type="InterPro" id="IPR000571">
    <property type="entry name" value="Znf_CCCH"/>
</dbReference>
<feature type="region of interest" description="Disordered" evidence="3">
    <location>
        <begin position="294"/>
        <end position="352"/>
    </location>
</feature>
<dbReference type="Proteomes" id="UP000620104">
    <property type="component" value="Unassembled WGS sequence"/>
</dbReference>
<evidence type="ECO:0000313" key="5">
    <source>
        <dbReference type="EMBL" id="GHJ88061.1"/>
    </source>
</evidence>
<feature type="compositionally biased region" description="Low complexity" evidence="3">
    <location>
        <begin position="418"/>
        <end position="432"/>
    </location>
</feature>
<gene>
    <name evidence="5" type="ORF">NliqN6_4463</name>
</gene>
<accession>A0A8H3YHY9</accession>
<evidence type="ECO:0000313" key="6">
    <source>
        <dbReference type="Proteomes" id="UP000620104"/>
    </source>
</evidence>
<dbReference type="PANTHER" id="PTHR37543">
    <property type="entry name" value="CCCH ZINC FINGER DNA BINDING PROTEIN (AFU_ORTHOLOGUE AFUA_5G12760)"/>
    <property type="match status" value="1"/>
</dbReference>
<comment type="caution">
    <text evidence="5">The sequence shown here is derived from an EMBL/GenBank/DDBJ whole genome shotgun (WGS) entry which is preliminary data.</text>
</comment>
<protein>
    <recommendedName>
        <fullName evidence="4">C3H1-type domain-containing protein</fullName>
    </recommendedName>
</protein>
<dbReference type="InterPro" id="IPR057683">
    <property type="entry name" value="DUF7923"/>
</dbReference>
<feature type="coiled-coil region" evidence="2">
    <location>
        <begin position="39"/>
        <end position="66"/>
    </location>
</feature>
<dbReference type="EMBL" id="BLZA01000028">
    <property type="protein sequence ID" value="GHJ88061.1"/>
    <property type="molecule type" value="Genomic_DNA"/>
</dbReference>
<sequence length="558" mass="58912">MSTMSAPIPPSLESLASMHASTISTLSDLFALALTHPGQAEAQGELQAAKTKVAELEGEIRELRLRAAKVEPQFVTVLIDGDGAIFHGDFLKQGSTGGHAAAKLLLSSLPAFIASTGPPELAPHAARLAKNAVINVIVNKFGLAGAVVKAGIVSSFSTVADFFLAFSQAHSNINVIDSGPGKEASDSKIHAQLHFYTSLPSCGLTILAGSHDAGYANVLRSLVTEGRDVVLLRGGHTAWLLEGIVNAGEIEGLFAQGKIGSLVGVGGAVGTGMPSPAPLGSAARPVISNGKATAEARLKEEESAREKKKMRRRLKRQEERERKESAALEASDSETEDEGADDAWADTDGSTVDDTDALVRQFAGVGIRSGETPSRTRMTDNAETPVRHADESARTMKAFKTPLREKPMPQSWETLVATPGKGKVKGTPKATPARTPGGVGGGAGDDSVPVQGGDRALRYLTPRPCHKHYLAKEGCDNKNCAFGHHWRLNPGQLHYLKKLAKESPCPWLKLGRCSYDDESCIYGHVCPHASNCLYGASCRFNELPDGGHGGVGEAARVM</sequence>